<dbReference type="InterPro" id="IPR036661">
    <property type="entry name" value="Luciferase-like_sf"/>
</dbReference>
<evidence type="ECO:0000256" key="1">
    <source>
        <dbReference type="ARBA" id="ARBA00007789"/>
    </source>
</evidence>
<dbReference type="OrthoDB" id="9780518at2"/>
<dbReference type="Pfam" id="PF00296">
    <property type="entry name" value="Bac_luciferase"/>
    <property type="match status" value="1"/>
</dbReference>
<dbReference type="PANTHER" id="PTHR30137">
    <property type="entry name" value="LUCIFERASE-LIKE MONOOXYGENASE"/>
    <property type="match status" value="1"/>
</dbReference>
<evidence type="ECO:0000313" key="4">
    <source>
        <dbReference type="Proteomes" id="UP000321558"/>
    </source>
</evidence>
<name>A0A511ZPL2_9BACI</name>
<dbReference type="NCBIfam" id="TIGR03558">
    <property type="entry name" value="oxido_grp_1"/>
    <property type="match status" value="1"/>
</dbReference>
<dbReference type="CDD" id="cd00347">
    <property type="entry name" value="Flavin_utilizing_monoxygenases"/>
    <property type="match status" value="1"/>
</dbReference>
<gene>
    <name evidence="3" type="primary">ytmO</name>
    <name evidence="3" type="ORF">OSO01_41330</name>
</gene>
<dbReference type="PANTHER" id="PTHR30137:SF19">
    <property type="entry name" value="LUCIFERASE-LIKE MONOOXYGENASE"/>
    <property type="match status" value="1"/>
</dbReference>
<sequence>MGYKLGILDQSPIFSEETTEEALEATVQLAQKAEEWGYNRFWVSEHHQSLDLAGSSPEVLIPYLLAKTSSIKIGSGGVMLQHYSPYKVAENFKVLSALAPERVELGVGKAPGGFSLSTNALQYGGAGPEILFDERFKTLQQFISDQLPQDHSLYGAKALPETKKNPSIYLLGASKNSARLAAEQRANFVFARFLNGNDEVLQEAVSEYRSIYPKGVFALAIASFAAETQAEAEKETSNYKIYKLQLESGRSISVQSPEQIELFRSQTDESFEVKEQEVELLAGSTDSIKEELDRLADIFQINEFILHTPIQSRKKRFKSFELLGQLTAPVLDWN</sequence>
<dbReference type="Proteomes" id="UP000321558">
    <property type="component" value="Unassembled WGS sequence"/>
</dbReference>
<comment type="similarity">
    <text evidence="1">To bacterial alkanal monooxygenase alpha and beta chains.</text>
</comment>
<dbReference type="GO" id="GO:0005829">
    <property type="term" value="C:cytosol"/>
    <property type="evidence" value="ECO:0007669"/>
    <property type="project" value="TreeGrafter"/>
</dbReference>
<dbReference type="GO" id="GO:0016705">
    <property type="term" value="F:oxidoreductase activity, acting on paired donors, with incorporation or reduction of molecular oxygen"/>
    <property type="evidence" value="ECO:0007669"/>
    <property type="project" value="InterPro"/>
</dbReference>
<dbReference type="SUPFAM" id="SSF51679">
    <property type="entry name" value="Bacterial luciferase-like"/>
    <property type="match status" value="1"/>
</dbReference>
<organism evidence="3 4">
    <name type="scientific">Oceanobacillus sojae</name>
    <dbReference type="NCBI Taxonomy" id="582851"/>
    <lineage>
        <taxon>Bacteria</taxon>
        <taxon>Bacillati</taxon>
        <taxon>Bacillota</taxon>
        <taxon>Bacilli</taxon>
        <taxon>Bacillales</taxon>
        <taxon>Bacillaceae</taxon>
        <taxon>Oceanobacillus</taxon>
    </lineage>
</organism>
<dbReference type="Gene3D" id="3.20.20.30">
    <property type="entry name" value="Luciferase-like domain"/>
    <property type="match status" value="1"/>
</dbReference>
<dbReference type="InterPro" id="IPR011251">
    <property type="entry name" value="Luciferase-like_dom"/>
</dbReference>
<feature type="domain" description="Luciferase-like" evidence="2">
    <location>
        <begin position="5"/>
        <end position="248"/>
    </location>
</feature>
<evidence type="ECO:0000259" key="2">
    <source>
        <dbReference type="Pfam" id="PF00296"/>
    </source>
</evidence>
<keyword evidence="4" id="KW-1185">Reference proteome</keyword>
<accession>A0A511ZPL2</accession>
<dbReference type="AlphaFoldDB" id="A0A511ZPL2"/>
<proteinExistence type="predicted"/>
<dbReference type="InterPro" id="IPR050766">
    <property type="entry name" value="Bact_Lucif_Oxidored"/>
</dbReference>
<comment type="caution">
    <text evidence="3">The sequence shown here is derived from an EMBL/GenBank/DDBJ whole genome shotgun (WGS) entry which is preliminary data.</text>
</comment>
<protein>
    <recommendedName>
        <fullName evidence="2">Luciferase-like domain-containing protein</fullName>
    </recommendedName>
</protein>
<reference evidence="3 4" key="1">
    <citation type="submission" date="2019-07" db="EMBL/GenBank/DDBJ databases">
        <title>Whole genome shotgun sequence of Oceanobacillus sojae NBRC 105379.</title>
        <authorList>
            <person name="Hosoyama A."/>
            <person name="Uohara A."/>
            <person name="Ohji S."/>
            <person name="Ichikawa N."/>
        </authorList>
    </citation>
    <scope>NUCLEOTIDE SEQUENCE [LARGE SCALE GENOMIC DNA]</scope>
    <source>
        <strain evidence="3 4">NBRC 105379</strain>
    </source>
</reference>
<dbReference type="STRING" id="582851.GCA_900162665_01561"/>
<dbReference type="EMBL" id="BJYM01000022">
    <property type="protein sequence ID" value="GEN89394.1"/>
    <property type="molecule type" value="Genomic_DNA"/>
</dbReference>
<dbReference type="RefSeq" id="WP_147212291.1">
    <property type="nucleotide sequence ID" value="NZ_BJYM01000022.1"/>
</dbReference>
<evidence type="ECO:0000313" key="3">
    <source>
        <dbReference type="EMBL" id="GEN89394.1"/>
    </source>
</evidence>
<dbReference type="InterPro" id="IPR019949">
    <property type="entry name" value="CmoO-like"/>
</dbReference>